<name>A0AA91Q3C8_CLALS</name>
<sequence length="563" mass="60183">MTSATANDAHAALSSGPSIMELFTQAKRLLALQPRVENRQLRKENSRHQRRRSISPSSPSDAKVLDLLSPLSMDDLRGSVTDAKRKPTPKKTPQNDGITPVSMNDSPPEAVRVQRAAADTLGAAPVKKEPCEGVTPVSVHAVKSEPSRSQLTASLRDNDSSSNMEIDPKSPVRGVKPPTECFNCHTLKTPLWRKDRVGNTLCNACGLFLKLHGTTRPLSLKTDVIRKRSSRRVSITPARTAPGSSPASHDGRTPIPNGIPIMGSAPRSVSSVGSFSSYGSAPHQMPTEGARQKNVLILPKPPSSSALASAPSSPYNTTSQFKRKKSEVGEDMLRRTPSMLAGKPVVKRGFSSTSVNRRTSVTNLPGSFHKMRFAPTSGTYFDQPQPESPYSPSSLGPTSARSSFAAPEGSLGSMGGRLNSMTGVSLSMDPLIDPLSAPLGTSLNGPYGGSLTEAPNDSLSGSLCDPLTASDSLPEFTPYVSSVKNEDIDADDFFKNYTSLHNDDSIDVDPADLATPRIDNVGGRYEIKPSATKSTLTDGLKARAYNDTNDTKGGDLDWLKFEI</sequence>
<dbReference type="PRINTS" id="PR00619">
    <property type="entry name" value="GATAZNFINGER"/>
</dbReference>
<dbReference type="GO" id="GO:0000981">
    <property type="term" value="F:DNA-binding transcription factor activity, RNA polymerase II-specific"/>
    <property type="evidence" value="ECO:0007669"/>
    <property type="project" value="TreeGrafter"/>
</dbReference>
<dbReference type="CDD" id="cd00202">
    <property type="entry name" value="ZnF_GATA"/>
    <property type="match status" value="1"/>
</dbReference>
<dbReference type="GO" id="GO:0005634">
    <property type="term" value="C:nucleus"/>
    <property type="evidence" value="ECO:0007669"/>
    <property type="project" value="UniProtKB-SubCell"/>
</dbReference>
<dbReference type="PROSITE" id="PS00344">
    <property type="entry name" value="GATA_ZN_FINGER_1"/>
    <property type="match status" value="1"/>
</dbReference>
<evidence type="ECO:0000256" key="2">
    <source>
        <dbReference type="ARBA" id="ARBA00022723"/>
    </source>
</evidence>
<dbReference type="PROSITE" id="PS50114">
    <property type="entry name" value="GATA_ZN_FINGER_2"/>
    <property type="match status" value="1"/>
</dbReference>
<evidence type="ECO:0000256" key="6">
    <source>
        <dbReference type="PROSITE-ProRule" id="PRU00094"/>
    </source>
</evidence>
<keyword evidence="4" id="KW-0862">Zinc</keyword>
<feature type="compositionally biased region" description="Polar residues" evidence="7">
    <location>
        <begin position="147"/>
        <end position="164"/>
    </location>
</feature>
<feature type="compositionally biased region" description="Polar residues" evidence="7">
    <location>
        <begin position="91"/>
        <end position="105"/>
    </location>
</feature>
<evidence type="ECO:0000256" key="5">
    <source>
        <dbReference type="ARBA" id="ARBA00023242"/>
    </source>
</evidence>
<evidence type="ECO:0000256" key="7">
    <source>
        <dbReference type="SAM" id="MobiDB-lite"/>
    </source>
</evidence>
<dbReference type="Proteomes" id="UP000195602">
    <property type="component" value="Unassembled WGS sequence"/>
</dbReference>
<feature type="domain" description="GATA-type" evidence="8">
    <location>
        <begin position="175"/>
        <end position="228"/>
    </location>
</feature>
<feature type="compositionally biased region" description="Basic and acidic residues" evidence="7">
    <location>
        <begin position="36"/>
        <end position="47"/>
    </location>
</feature>
<dbReference type="SMART" id="SM00401">
    <property type="entry name" value="ZnF_GATA"/>
    <property type="match status" value="1"/>
</dbReference>
<feature type="compositionally biased region" description="Low complexity" evidence="7">
    <location>
        <begin position="54"/>
        <end position="63"/>
    </location>
</feature>
<feature type="compositionally biased region" description="Low complexity" evidence="7">
    <location>
        <begin position="351"/>
        <end position="363"/>
    </location>
</feature>
<dbReference type="AlphaFoldDB" id="A0AA91Q3C8"/>
<dbReference type="GO" id="GO:0045944">
    <property type="term" value="P:positive regulation of transcription by RNA polymerase II"/>
    <property type="evidence" value="ECO:0007669"/>
    <property type="project" value="TreeGrafter"/>
</dbReference>
<accession>A0AA91Q3C8</accession>
<keyword evidence="5" id="KW-0539">Nucleus</keyword>
<dbReference type="PANTHER" id="PTHR10071">
    <property type="entry name" value="TRANSCRIPTION FACTOR GATA FAMILY MEMBER"/>
    <property type="match status" value="1"/>
</dbReference>
<dbReference type="GO" id="GO:0008270">
    <property type="term" value="F:zinc ion binding"/>
    <property type="evidence" value="ECO:0007669"/>
    <property type="project" value="UniProtKB-KW"/>
</dbReference>
<comment type="subcellular location">
    <subcellularLocation>
        <location evidence="1">Nucleus</location>
    </subcellularLocation>
</comment>
<dbReference type="GO" id="GO:0000978">
    <property type="term" value="F:RNA polymerase II cis-regulatory region sequence-specific DNA binding"/>
    <property type="evidence" value="ECO:0007669"/>
    <property type="project" value="TreeGrafter"/>
</dbReference>
<evidence type="ECO:0000256" key="3">
    <source>
        <dbReference type="ARBA" id="ARBA00022771"/>
    </source>
</evidence>
<dbReference type="InterPro" id="IPR039355">
    <property type="entry name" value="Transcription_factor_GATA"/>
</dbReference>
<keyword evidence="2" id="KW-0479">Metal-binding</keyword>
<feature type="region of interest" description="Disordered" evidence="7">
    <location>
        <begin position="299"/>
        <end position="333"/>
    </location>
</feature>
<evidence type="ECO:0000256" key="4">
    <source>
        <dbReference type="ARBA" id="ARBA00022833"/>
    </source>
</evidence>
<protein>
    <submittedName>
        <fullName evidence="9">Transcription factor</fullName>
    </submittedName>
</protein>
<dbReference type="GO" id="GO:0000122">
    <property type="term" value="P:negative regulation of transcription by RNA polymerase II"/>
    <property type="evidence" value="ECO:0007669"/>
    <property type="project" value="TreeGrafter"/>
</dbReference>
<comment type="caution">
    <text evidence="9">The sequence shown here is derived from an EMBL/GenBank/DDBJ whole genome shotgun (WGS) entry which is preliminary data.</text>
</comment>
<dbReference type="InterPro" id="IPR013088">
    <property type="entry name" value="Znf_NHR/GATA"/>
</dbReference>
<keyword evidence="3 6" id="KW-0863">Zinc-finger</keyword>
<feature type="region of interest" description="Disordered" evidence="7">
    <location>
        <begin position="349"/>
        <end position="416"/>
    </location>
</feature>
<reference evidence="9 10" key="1">
    <citation type="submission" date="2017-04" db="EMBL/GenBank/DDBJ databases">
        <title>Draft genome of the yeast Clavispora lusitaniae type strain CBS 6936.</title>
        <authorList>
            <person name="Durrens P."/>
            <person name="Klopp C."/>
            <person name="Biteau N."/>
            <person name="Fitton-Ouhabi V."/>
            <person name="Dementhon K."/>
            <person name="Accoceberry I."/>
            <person name="Sherman D.J."/>
            <person name="Noel T."/>
        </authorList>
    </citation>
    <scope>NUCLEOTIDE SEQUENCE [LARGE SCALE GENOMIC DNA]</scope>
    <source>
        <strain evidence="9 10">CBS 6936</strain>
    </source>
</reference>
<evidence type="ECO:0000256" key="1">
    <source>
        <dbReference type="ARBA" id="ARBA00004123"/>
    </source>
</evidence>
<organism evidence="9 10">
    <name type="scientific">Clavispora lusitaniae</name>
    <name type="common">Candida lusitaniae</name>
    <dbReference type="NCBI Taxonomy" id="36911"/>
    <lineage>
        <taxon>Eukaryota</taxon>
        <taxon>Fungi</taxon>
        <taxon>Dikarya</taxon>
        <taxon>Ascomycota</taxon>
        <taxon>Saccharomycotina</taxon>
        <taxon>Pichiomycetes</taxon>
        <taxon>Metschnikowiaceae</taxon>
        <taxon>Clavispora</taxon>
    </lineage>
</organism>
<proteinExistence type="predicted"/>
<dbReference type="Pfam" id="PF00320">
    <property type="entry name" value="GATA"/>
    <property type="match status" value="1"/>
</dbReference>
<dbReference type="EMBL" id="LYUB02000002">
    <property type="protein sequence ID" value="OVF10611.1"/>
    <property type="molecule type" value="Genomic_DNA"/>
</dbReference>
<feature type="compositionally biased region" description="Low complexity" evidence="7">
    <location>
        <begin position="303"/>
        <end position="314"/>
    </location>
</feature>
<dbReference type="InterPro" id="IPR000679">
    <property type="entry name" value="Znf_GATA"/>
</dbReference>
<feature type="region of interest" description="Disordered" evidence="7">
    <location>
        <begin position="77"/>
        <end position="110"/>
    </location>
</feature>
<dbReference type="SUPFAM" id="SSF57716">
    <property type="entry name" value="Glucocorticoid receptor-like (DNA-binding domain)"/>
    <property type="match status" value="1"/>
</dbReference>
<feature type="region of interest" description="Disordered" evidence="7">
    <location>
        <begin position="229"/>
        <end position="253"/>
    </location>
</feature>
<evidence type="ECO:0000313" key="10">
    <source>
        <dbReference type="Proteomes" id="UP000195602"/>
    </source>
</evidence>
<dbReference type="FunFam" id="3.30.50.10:FF:000007">
    <property type="entry name" value="Nitrogen regulatory AreA, N-terminal"/>
    <property type="match status" value="1"/>
</dbReference>
<dbReference type="Gene3D" id="3.30.50.10">
    <property type="entry name" value="Erythroid Transcription Factor GATA-1, subunit A"/>
    <property type="match status" value="1"/>
</dbReference>
<evidence type="ECO:0000259" key="8">
    <source>
        <dbReference type="PROSITE" id="PS50114"/>
    </source>
</evidence>
<feature type="region of interest" description="Disordered" evidence="7">
    <location>
        <begin position="34"/>
        <end position="63"/>
    </location>
</feature>
<feature type="region of interest" description="Disordered" evidence="7">
    <location>
        <begin position="141"/>
        <end position="172"/>
    </location>
</feature>
<feature type="compositionally biased region" description="Low complexity" evidence="7">
    <location>
        <begin position="383"/>
        <end position="394"/>
    </location>
</feature>
<dbReference type="KEGG" id="clus:A9F13_02g04466"/>
<gene>
    <name evidence="9" type="ORF">A9F13_02g04466</name>
</gene>
<dbReference type="PANTHER" id="PTHR10071:SF281">
    <property type="entry name" value="BOX A-BINDING FACTOR-RELATED"/>
    <property type="match status" value="1"/>
</dbReference>
<evidence type="ECO:0000313" key="9">
    <source>
        <dbReference type="EMBL" id="OVF10611.1"/>
    </source>
</evidence>